<comment type="subcellular location">
    <subcellularLocation>
        <location evidence="1">Membrane</location>
        <topology evidence="1">Multi-pass membrane protein</topology>
    </subcellularLocation>
</comment>
<name>A0ABN7P6C9_TIMPD</name>
<feature type="compositionally biased region" description="Polar residues" evidence="5">
    <location>
        <begin position="167"/>
        <end position="181"/>
    </location>
</feature>
<organism evidence="7 8">
    <name type="scientific">Timema podura</name>
    <name type="common">Walking stick</name>
    <dbReference type="NCBI Taxonomy" id="61482"/>
    <lineage>
        <taxon>Eukaryota</taxon>
        <taxon>Metazoa</taxon>
        <taxon>Ecdysozoa</taxon>
        <taxon>Arthropoda</taxon>
        <taxon>Hexapoda</taxon>
        <taxon>Insecta</taxon>
        <taxon>Pterygota</taxon>
        <taxon>Neoptera</taxon>
        <taxon>Polyneoptera</taxon>
        <taxon>Phasmatodea</taxon>
        <taxon>Timematodea</taxon>
        <taxon>Timematoidea</taxon>
        <taxon>Timematidae</taxon>
        <taxon>Timema</taxon>
    </lineage>
</organism>
<sequence length="181" mass="19362">MEEMKSHCLPQLTSSGDCSTAHWGPAVALIGLGYSRDTTLAVGLLTAAVAANAGVYVGFQVNHIDLSPNYAGTMMGITNCAANIMSIMGPLMVGVIVHDESEGVGESMKGIVHDESKEETLAAEWKTVFFIAAGIYFLCNLFFVLFGSAVVQPWNEPETSEEKSSKQARSQHATKQLTDDT</sequence>
<protein>
    <recommendedName>
        <fullName evidence="9">Inorganic phosphate cotransporter</fullName>
    </recommendedName>
</protein>
<evidence type="ECO:0000256" key="4">
    <source>
        <dbReference type="ARBA" id="ARBA00023136"/>
    </source>
</evidence>
<feature type="transmembrane region" description="Helical" evidence="6">
    <location>
        <begin position="40"/>
        <end position="59"/>
    </location>
</feature>
<dbReference type="InterPro" id="IPR036259">
    <property type="entry name" value="MFS_trans_sf"/>
</dbReference>
<dbReference type="PANTHER" id="PTHR11662">
    <property type="entry name" value="SOLUTE CARRIER FAMILY 17"/>
    <property type="match status" value="1"/>
</dbReference>
<feature type="transmembrane region" description="Helical" evidence="6">
    <location>
        <begin position="80"/>
        <end position="98"/>
    </location>
</feature>
<dbReference type="EMBL" id="CAJPIN010026288">
    <property type="protein sequence ID" value="CAG2063410.1"/>
    <property type="molecule type" value="Genomic_DNA"/>
</dbReference>
<keyword evidence="4 6" id="KW-0472">Membrane</keyword>
<evidence type="ECO:0000256" key="2">
    <source>
        <dbReference type="ARBA" id="ARBA00022692"/>
    </source>
</evidence>
<keyword evidence="2 6" id="KW-0812">Transmembrane</keyword>
<comment type="caution">
    <text evidence="7">The sequence shown here is derived from an EMBL/GenBank/DDBJ whole genome shotgun (WGS) entry which is preliminary data.</text>
</comment>
<accession>A0ABN7P6C9</accession>
<gene>
    <name evidence="7" type="ORF">TPAB3V08_LOCUS10357</name>
</gene>
<dbReference type="Gene3D" id="1.20.1250.20">
    <property type="entry name" value="MFS general substrate transporter like domains"/>
    <property type="match status" value="1"/>
</dbReference>
<dbReference type="Proteomes" id="UP001153148">
    <property type="component" value="Unassembled WGS sequence"/>
</dbReference>
<evidence type="ECO:0000256" key="5">
    <source>
        <dbReference type="SAM" id="MobiDB-lite"/>
    </source>
</evidence>
<dbReference type="SUPFAM" id="SSF103473">
    <property type="entry name" value="MFS general substrate transporter"/>
    <property type="match status" value="1"/>
</dbReference>
<keyword evidence="8" id="KW-1185">Reference proteome</keyword>
<feature type="region of interest" description="Disordered" evidence="5">
    <location>
        <begin position="156"/>
        <end position="181"/>
    </location>
</feature>
<evidence type="ECO:0000256" key="1">
    <source>
        <dbReference type="ARBA" id="ARBA00004141"/>
    </source>
</evidence>
<dbReference type="InterPro" id="IPR050382">
    <property type="entry name" value="MFS_Na/Anion_cotransporter"/>
</dbReference>
<evidence type="ECO:0000256" key="3">
    <source>
        <dbReference type="ARBA" id="ARBA00022989"/>
    </source>
</evidence>
<keyword evidence="3 6" id="KW-1133">Transmembrane helix</keyword>
<evidence type="ECO:0000313" key="7">
    <source>
        <dbReference type="EMBL" id="CAG2063410.1"/>
    </source>
</evidence>
<reference evidence="7" key="1">
    <citation type="submission" date="2021-03" db="EMBL/GenBank/DDBJ databases">
        <authorList>
            <person name="Tran Van P."/>
        </authorList>
    </citation>
    <scope>NUCLEOTIDE SEQUENCE</scope>
</reference>
<evidence type="ECO:0008006" key="9">
    <source>
        <dbReference type="Google" id="ProtNLM"/>
    </source>
</evidence>
<proteinExistence type="predicted"/>
<feature type="transmembrane region" description="Helical" evidence="6">
    <location>
        <begin position="128"/>
        <end position="151"/>
    </location>
</feature>
<evidence type="ECO:0000313" key="8">
    <source>
        <dbReference type="Proteomes" id="UP001153148"/>
    </source>
</evidence>
<evidence type="ECO:0000256" key="6">
    <source>
        <dbReference type="SAM" id="Phobius"/>
    </source>
</evidence>
<dbReference type="PANTHER" id="PTHR11662:SF280">
    <property type="entry name" value="FI21844P1-RELATED"/>
    <property type="match status" value="1"/>
</dbReference>